<keyword evidence="6 7" id="KW-0949">S-adenosyl-L-methionine</keyword>
<dbReference type="NCBIfam" id="NF001453">
    <property type="entry name" value="PRK00312.1"/>
    <property type="match status" value="1"/>
</dbReference>
<dbReference type="GO" id="GO:0030091">
    <property type="term" value="P:protein repair"/>
    <property type="evidence" value="ECO:0007669"/>
    <property type="project" value="UniProtKB-UniRule"/>
</dbReference>
<evidence type="ECO:0000256" key="5">
    <source>
        <dbReference type="ARBA" id="ARBA00022679"/>
    </source>
</evidence>
<accession>A0A0M4DHX3</accession>
<dbReference type="OrthoDB" id="9810066at2"/>
<dbReference type="HAMAP" id="MF_00090">
    <property type="entry name" value="PIMT"/>
    <property type="match status" value="1"/>
</dbReference>
<proteinExistence type="inferred from homology"/>
<reference evidence="8 9" key="1">
    <citation type="submission" date="2015-07" db="EMBL/GenBank/DDBJ databases">
        <title>Isolation and Genomic Characterization of a Novel Halophilic Metal-Reducing Deltaproteobacterium from the Deep Subsurface.</title>
        <authorList>
            <person name="Badalamenti J.P."/>
            <person name="Summers Z.M."/>
            <person name="Gralnick J.A."/>
            <person name="Bond D.R."/>
        </authorList>
    </citation>
    <scope>NUCLEOTIDE SEQUENCE [LARGE SCALE GENOMIC DNA]</scope>
    <source>
        <strain evidence="8 9">WTL</strain>
    </source>
</reference>
<dbReference type="CDD" id="cd02440">
    <property type="entry name" value="AdoMet_MTases"/>
    <property type="match status" value="1"/>
</dbReference>
<dbReference type="PANTHER" id="PTHR11579:SF0">
    <property type="entry name" value="PROTEIN-L-ISOASPARTATE(D-ASPARTATE) O-METHYLTRANSFERASE"/>
    <property type="match status" value="1"/>
</dbReference>
<dbReference type="RefSeq" id="WP_053550796.1">
    <property type="nucleotide sequence ID" value="NZ_CP010802.1"/>
</dbReference>
<protein>
    <recommendedName>
        <fullName evidence="7">Protein-L-isoaspartate O-methyltransferase</fullName>
        <ecNumber evidence="7">2.1.1.77</ecNumber>
    </recommendedName>
    <alternativeName>
        <fullName evidence="7">L-isoaspartyl protein carboxyl methyltransferase</fullName>
    </alternativeName>
    <alternativeName>
        <fullName evidence="7">Protein L-isoaspartyl methyltransferase</fullName>
    </alternativeName>
    <alternativeName>
        <fullName evidence="7">Protein-beta-aspartate methyltransferase</fullName>
        <shortName evidence="7">PIMT</shortName>
    </alternativeName>
</protein>
<keyword evidence="4 7" id="KW-0489">Methyltransferase</keyword>
<dbReference type="Proteomes" id="UP000057158">
    <property type="component" value="Chromosome"/>
</dbReference>
<organism evidence="8 9">
    <name type="scientific">Desulfuromonas soudanensis</name>
    <dbReference type="NCBI Taxonomy" id="1603606"/>
    <lineage>
        <taxon>Bacteria</taxon>
        <taxon>Pseudomonadati</taxon>
        <taxon>Thermodesulfobacteriota</taxon>
        <taxon>Desulfuromonadia</taxon>
        <taxon>Desulfuromonadales</taxon>
        <taxon>Desulfuromonadaceae</taxon>
        <taxon>Desulfuromonas</taxon>
    </lineage>
</organism>
<evidence type="ECO:0000256" key="7">
    <source>
        <dbReference type="HAMAP-Rule" id="MF_00090"/>
    </source>
</evidence>
<dbReference type="Pfam" id="PF01135">
    <property type="entry name" value="PCMT"/>
    <property type="match status" value="1"/>
</dbReference>
<keyword evidence="3 7" id="KW-0963">Cytoplasm</keyword>
<keyword evidence="9" id="KW-1185">Reference proteome</keyword>
<dbReference type="GO" id="GO:0004719">
    <property type="term" value="F:protein-L-isoaspartate (D-aspartate) O-methyltransferase activity"/>
    <property type="evidence" value="ECO:0007669"/>
    <property type="project" value="UniProtKB-UniRule"/>
</dbReference>
<sequence length="217" mass="23959">MNFSIARRRMVERQVQGQGVKDPRVIEAMLQIPRHLFVEEAFQSQAYGDFSLPIGDRQTISQPSTVGVMTEALLLQGGERVLEIGTGSGYQAAILSRIAGKVYTLERIALLARRARRVIDSLGCVNVNIRVTDGTQGWDEEAPFDAIIVTAGAPSVPDQYRDQLAIGGRLVIPVGNRGDQVLMRITKVAEGQFTEERLIDCRFVPLIGRHGWQEGES</sequence>
<evidence type="ECO:0000313" key="8">
    <source>
        <dbReference type="EMBL" id="ALC16725.1"/>
    </source>
</evidence>
<evidence type="ECO:0000313" key="9">
    <source>
        <dbReference type="Proteomes" id="UP000057158"/>
    </source>
</evidence>
<dbReference type="STRING" id="1603606.DSOUD_1955"/>
<gene>
    <name evidence="7 8" type="primary">pcm</name>
    <name evidence="8" type="ORF">DSOUD_1955</name>
</gene>
<dbReference type="EC" id="2.1.1.77" evidence="7"/>
<dbReference type="NCBIfam" id="TIGR00080">
    <property type="entry name" value="pimt"/>
    <property type="match status" value="1"/>
</dbReference>
<evidence type="ECO:0000256" key="4">
    <source>
        <dbReference type="ARBA" id="ARBA00022603"/>
    </source>
</evidence>
<evidence type="ECO:0000256" key="6">
    <source>
        <dbReference type="ARBA" id="ARBA00022691"/>
    </source>
</evidence>
<dbReference type="PATRIC" id="fig|1603606.3.peg.2114"/>
<evidence type="ECO:0000256" key="3">
    <source>
        <dbReference type="ARBA" id="ARBA00022490"/>
    </source>
</evidence>
<comment type="catalytic activity">
    <reaction evidence="7">
        <text>[protein]-L-isoaspartate + S-adenosyl-L-methionine = [protein]-L-isoaspartate alpha-methyl ester + S-adenosyl-L-homocysteine</text>
        <dbReference type="Rhea" id="RHEA:12705"/>
        <dbReference type="Rhea" id="RHEA-COMP:12143"/>
        <dbReference type="Rhea" id="RHEA-COMP:12144"/>
        <dbReference type="ChEBI" id="CHEBI:57856"/>
        <dbReference type="ChEBI" id="CHEBI:59789"/>
        <dbReference type="ChEBI" id="CHEBI:90596"/>
        <dbReference type="ChEBI" id="CHEBI:90598"/>
        <dbReference type="EC" id="2.1.1.77"/>
    </reaction>
</comment>
<dbReference type="InterPro" id="IPR000682">
    <property type="entry name" value="PCMT"/>
</dbReference>
<dbReference type="EMBL" id="CP010802">
    <property type="protein sequence ID" value="ALC16725.1"/>
    <property type="molecule type" value="Genomic_DNA"/>
</dbReference>
<dbReference type="FunFam" id="3.40.50.150:FF:000010">
    <property type="entry name" value="Protein-L-isoaspartate O-methyltransferase"/>
    <property type="match status" value="1"/>
</dbReference>
<comment type="function">
    <text evidence="7">Catalyzes the methyl esterification of L-isoaspartyl residues in peptides and proteins that result from spontaneous decomposition of normal L-aspartyl and L-asparaginyl residues. It plays a role in the repair and/or degradation of damaged proteins.</text>
</comment>
<comment type="subcellular location">
    <subcellularLocation>
        <location evidence="1 7">Cytoplasm</location>
    </subcellularLocation>
</comment>
<evidence type="ECO:0000256" key="1">
    <source>
        <dbReference type="ARBA" id="ARBA00004496"/>
    </source>
</evidence>
<dbReference type="SUPFAM" id="SSF53335">
    <property type="entry name" value="S-adenosyl-L-methionine-dependent methyltransferases"/>
    <property type="match status" value="1"/>
</dbReference>
<keyword evidence="5 7" id="KW-0808">Transferase</keyword>
<name>A0A0M4DHX3_9BACT</name>
<dbReference type="AlphaFoldDB" id="A0A0M4DHX3"/>
<dbReference type="KEGG" id="des:DSOUD_1955"/>
<comment type="similarity">
    <text evidence="2 7">Belongs to the methyltransferase superfamily. L-isoaspartyl/D-aspartyl protein methyltransferase family.</text>
</comment>
<dbReference type="PANTHER" id="PTHR11579">
    <property type="entry name" value="PROTEIN-L-ISOASPARTATE O-METHYLTRANSFERASE"/>
    <property type="match status" value="1"/>
</dbReference>
<feature type="active site" evidence="7">
    <location>
        <position position="61"/>
    </location>
</feature>
<dbReference type="GO" id="GO:0005737">
    <property type="term" value="C:cytoplasm"/>
    <property type="evidence" value="ECO:0007669"/>
    <property type="project" value="UniProtKB-SubCell"/>
</dbReference>
<evidence type="ECO:0000256" key="2">
    <source>
        <dbReference type="ARBA" id="ARBA00005369"/>
    </source>
</evidence>
<dbReference type="GO" id="GO:0032259">
    <property type="term" value="P:methylation"/>
    <property type="evidence" value="ECO:0007669"/>
    <property type="project" value="UniProtKB-KW"/>
</dbReference>
<dbReference type="Gene3D" id="3.40.50.150">
    <property type="entry name" value="Vaccinia Virus protein VP39"/>
    <property type="match status" value="1"/>
</dbReference>
<dbReference type="InterPro" id="IPR029063">
    <property type="entry name" value="SAM-dependent_MTases_sf"/>
</dbReference>